<keyword evidence="1" id="KW-0472">Membrane</keyword>
<dbReference type="EMBL" id="LTAZ01000004">
    <property type="protein sequence ID" value="KYH26209.1"/>
    <property type="molecule type" value="Genomic_DNA"/>
</dbReference>
<dbReference type="InterPro" id="IPR058674">
    <property type="entry name" value="DUF8054_N"/>
</dbReference>
<dbReference type="Pfam" id="PF26237">
    <property type="entry name" value="DUF8054_C"/>
    <property type="match status" value="1"/>
</dbReference>
<comment type="caution">
    <text evidence="5">The sequence shown here is derived from an EMBL/GenBank/DDBJ whole genome shotgun (WGS) entry which is preliminary data.</text>
</comment>
<feature type="domain" description="DUF8054" evidence="2">
    <location>
        <begin position="10"/>
        <end position="89"/>
    </location>
</feature>
<feature type="domain" description="DUF8054" evidence="3">
    <location>
        <begin position="216"/>
        <end position="256"/>
    </location>
</feature>
<dbReference type="InterPro" id="IPR058775">
    <property type="entry name" value="DUF8054_M"/>
</dbReference>
<evidence type="ECO:0000313" key="6">
    <source>
        <dbReference type="Proteomes" id="UP000075321"/>
    </source>
</evidence>
<keyword evidence="1" id="KW-1133">Transmembrane helix</keyword>
<proteinExistence type="predicted"/>
<dbReference type="InterPro" id="IPR058675">
    <property type="entry name" value="DUF8054_C"/>
</dbReference>
<evidence type="ECO:0000259" key="2">
    <source>
        <dbReference type="Pfam" id="PF26236"/>
    </source>
</evidence>
<evidence type="ECO:0000256" key="1">
    <source>
        <dbReference type="SAM" id="Phobius"/>
    </source>
</evidence>
<protein>
    <submittedName>
        <fullName evidence="5">Uncharacterized protein</fullName>
    </submittedName>
</protein>
<gene>
    <name evidence="5" type="ORF">HAPAU_13040</name>
</gene>
<keyword evidence="6" id="KW-1185">Reference proteome</keyword>
<keyword evidence="1" id="KW-0812">Transmembrane</keyword>
<accession>A0A151AEW8</accession>
<evidence type="ECO:0000259" key="3">
    <source>
        <dbReference type="Pfam" id="PF26237"/>
    </source>
</evidence>
<evidence type="ECO:0000313" key="5">
    <source>
        <dbReference type="EMBL" id="KYH26209.1"/>
    </source>
</evidence>
<feature type="domain" description="DUF8054" evidence="4">
    <location>
        <begin position="104"/>
        <end position="213"/>
    </location>
</feature>
<organism evidence="5 6">
    <name type="scientific">Halalkalicoccus paucihalophilus</name>
    <dbReference type="NCBI Taxonomy" id="1008153"/>
    <lineage>
        <taxon>Archaea</taxon>
        <taxon>Methanobacteriati</taxon>
        <taxon>Methanobacteriota</taxon>
        <taxon>Stenosarchaea group</taxon>
        <taxon>Halobacteria</taxon>
        <taxon>Halobacteriales</taxon>
        <taxon>Halococcaceae</taxon>
        <taxon>Halalkalicoccus</taxon>
    </lineage>
</organism>
<dbReference type="Pfam" id="PF26236">
    <property type="entry name" value="DUF8054_N"/>
    <property type="match status" value="1"/>
</dbReference>
<dbReference type="RefSeq" id="WP_245634039.1">
    <property type="nucleotide sequence ID" value="NZ_LTAZ01000004.1"/>
</dbReference>
<dbReference type="AlphaFoldDB" id="A0A151AEW8"/>
<dbReference type="Pfam" id="PF26238">
    <property type="entry name" value="DUF8054_M"/>
    <property type="match status" value="1"/>
</dbReference>
<evidence type="ECO:0000259" key="4">
    <source>
        <dbReference type="Pfam" id="PF26238"/>
    </source>
</evidence>
<feature type="transmembrane region" description="Helical" evidence="1">
    <location>
        <begin position="23"/>
        <end position="42"/>
    </location>
</feature>
<sequence length="271" mass="29893">MRVNVTEITATVRQPEYTGENRCTPCTIVNVLLAVALAIPVTVLSPPAGALILVGSSLAIYLRGYLVPGTPELTKRYLPAVVLRLFGKEPVPETLGDLENEALWTTLETAGLLTREGEPSLADGFRSRWFAEMDRVRDDDFDERAVERTLGVGSAAKRGDRAYSVEGNQLVRWDSRAALVADVAAAAVFRERFEDWEALDSDSRRDLFERLRLLVETCPECGGSVERDDERLDPCCQRAYTVVWSECADCGSLLAELSVPTAEDDELVPLL</sequence>
<dbReference type="Proteomes" id="UP000075321">
    <property type="component" value="Unassembled WGS sequence"/>
</dbReference>
<name>A0A151AEW8_9EURY</name>
<reference evidence="5 6" key="1">
    <citation type="submission" date="2016-02" db="EMBL/GenBank/DDBJ databases">
        <title>Genome sequence of Halalkalicoccus paucihalophilus DSM 24557.</title>
        <authorList>
            <person name="Poehlein A."/>
            <person name="Daniel R."/>
        </authorList>
    </citation>
    <scope>NUCLEOTIDE SEQUENCE [LARGE SCALE GENOMIC DNA]</scope>
    <source>
        <strain evidence="5 6">DSM 24557</strain>
    </source>
</reference>
<dbReference type="PATRIC" id="fig|1008153.3.peg.1313"/>